<accession>A0ABS9SJ74</accession>
<dbReference type="Gene3D" id="2.120.10.10">
    <property type="match status" value="2"/>
</dbReference>
<sequence>MNYDTKSIVHDKKEMARWGILLCIFPILAQAAVDSSQFYFLDDFEHTKSGSSPDYWIEDHQSDNWRVVKPSAINSNVYSVANTKNLSYSWLHVFERDIDVSARFWIADSRRDSALLGFSARLNSKEAMISVRYDIRKKCWYIIERQGLDFAEKILAQSGVIEIPQHIWHNVRIVARNNTLQFYLNNMKTPLLKTDSLSHLSPGRVALCARQANVYFDDIEIELLSRQGRVNKGVLEYNLNNEDGKFREGASIIEKKNGDLVLLHRAEEYLSSDSGNSFKGPFPITWPYNYDAHHSVIRLKSGRILKMVAEYNVSGKHPFDAPLRYRAKISSDEGITWTDGGTTWGDFVPDALTMNDKLSQMPDGRIFFVITRRTHVDQPARGHKSVVYFSDDDGGTWQGSNNDTKSITKLDHFCESKVIYTIDGKLRLYTPWSEAPSIHYAESDDNGITWKGDHPSDSLKNSRSSFALIEDSYAKKPTFYMIWVYDDLYASLINYLPRDRLALARSYDGKNWEYLMDVDRWISPNVKKGNRSIVQILDPSLTATKDYLFITIGRSEKEGKQGHNEQRLRVYRLTKTDLNPYDYWPSVH</sequence>
<dbReference type="Proteomes" id="UP001202248">
    <property type="component" value="Unassembled WGS sequence"/>
</dbReference>
<comment type="caution">
    <text evidence="2">The sequence shown here is derived from an EMBL/GenBank/DDBJ whole genome shotgun (WGS) entry which is preliminary data.</text>
</comment>
<dbReference type="InterPro" id="IPR036278">
    <property type="entry name" value="Sialidase_sf"/>
</dbReference>
<protein>
    <submittedName>
        <fullName evidence="2">Exo-alpha-sialidase</fullName>
        <ecNumber evidence="2">3.2.1.18</ecNumber>
    </submittedName>
</protein>
<dbReference type="RefSeq" id="WP_240828972.1">
    <property type="nucleotide sequence ID" value="NZ_JAKWBL010000001.1"/>
</dbReference>
<keyword evidence="2" id="KW-0378">Hydrolase</keyword>
<feature type="domain" description="Sialidase" evidence="1">
    <location>
        <begin position="322"/>
        <end position="518"/>
    </location>
</feature>
<dbReference type="CDD" id="cd15482">
    <property type="entry name" value="Sialidase_non-viral"/>
    <property type="match status" value="1"/>
</dbReference>
<dbReference type="Gene3D" id="2.60.120.560">
    <property type="entry name" value="Exo-inulinase, domain 1"/>
    <property type="match status" value="1"/>
</dbReference>
<organism evidence="2 3">
    <name type="scientific">Niabella ginsengisoli</name>
    <dbReference type="NCBI Taxonomy" id="522298"/>
    <lineage>
        <taxon>Bacteria</taxon>
        <taxon>Pseudomonadati</taxon>
        <taxon>Bacteroidota</taxon>
        <taxon>Chitinophagia</taxon>
        <taxon>Chitinophagales</taxon>
        <taxon>Chitinophagaceae</taxon>
        <taxon>Niabella</taxon>
    </lineage>
</organism>
<gene>
    <name evidence="2" type="ORF">MKP09_11060</name>
</gene>
<proteinExistence type="predicted"/>
<dbReference type="InterPro" id="IPR011040">
    <property type="entry name" value="Sialidase"/>
</dbReference>
<dbReference type="GO" id="GO:0004308">
    <property type="term" value="F:exo-alpha-sialidase activity"/>
    <property type="evidence" value="ECO:0007669"/>
    <property type="project" value="UniProtKB-EC"/>
</dbReference>
<dbReference type="Pfam" id="PF13088">
    <property type="entry name" value="BNR_2"/>
    <property type="match status" value="1"/>
</dbReference>
<name>A0ABS9SJ74_9BACT</name>
<evidence type="ECO:0000313" key="2">
    <source>
        <dbReference type="EMBL" id="MCH5598413.1"/>
    </source>
</evidence>
<dbReference type="EMBL" id="JAKWBL010000001">
    <property type="protein sequence ID" value="MCH5598413.1"/>
    <property type="molecule type" value="Genomic_DNA"/>
</dbReference>
<keyword evidence="2" id="KW-0326">Glycosidase</keyword>
<evidence type="ECO:0000259" key="1">
    <source>
        <dbReference type="Pfam" id="PF13088"/>
    </source>
</evidence>
<reference evidence="2 3" key="1">
    <citation type="submission" date="2022-02" db="EMBL/GenBank/DDBJ databases">
        <authorList>
            <person name="Min J."/>
        </authorList>
    </citation>
    <scope>NUCLEOTIDE SEQUENCE [LARGE SCALE GENOMIC DNA]</scope>
    <source>
        <strain evidence="2 3">GR10-1</strain>
    </source>
</reference>
<dbReference type="EC" id="3.2.1.18" evidence="2"/>
<dbReference type="SUPFAM" id="SSF50939">
    <property type="entry name" value="Sialidases"/>
    <property type="match status" value="1"/>
</dbReference>
<keyword evidence="3" id="KW-1185">Reference proteome</keyword>
<evidence type="ECO:0000313" key="3">
    <source>
        <dbReference type="Proteomes" id="UP001202248"/>
    </source>
</evidence>